<proteinExistence type="inferred from homology"/>
<reference evidence="3 4" key="1">
    <citation type="submission" date="2018-03" db="EMBL/GenBank/DDBJ databases">
        <title>Genomic Encyclopedia of Archaeal and Bacterial Type Strains, Phase II (KMG-II): from individual species to whole genera.</title>
        <authorList>
            <person name="Goeker M."/>
        </authorList>
    </citation>
    <scope>NUCLEOTIDE SEQUENCE [LARGE SCALE GENOMIC DNA]</scope>
    <source>
        <strain evidence="3 4">DSM 100065</strain>
    </source>
</reference>
<dbReference type="Gene3D" id="3.10.129.10">
    <property type="entry name" value="Hotdog Thioesterase"/>
    <property type="match status" value="1"/>
</dbReference>
<comment type="similarity">
    <text evidence="1">Belongs to the enoyl-CoA hydratase/isomerase family.</text>
</comment>
<keyword evidence="4" id="KW-1185">Reference proteome</keyword>
<sequence>MSSTLSFASIEVGQQLPPIEVDVTQQIIDRAALTHLDFNPVHTAIEWATRAQVFGTPKTVAHGMFTMSQMASVIERAWGPHGATIRKMESKFTKPVKVGTTVRFEGSVWELHPHSPGNNTVVVSLKGTDDQGETISVGAFRVAVPD</sequence>
<dbReference type="EMBL" id="PVUE01000001">
    <property type="protein sequence ID" value="PRZ44210.1"/>
    <property type="molecule type" value="Genomic_DNA"/>
</dbReference>
<name>A0A2T1A6J0_9ACTN</name>
<accession>A0A2T1A6J0</accession>
<dbReference type="RefSeq" id="WP_106347247.1">
    <property type="nucleotide sequence ID" value="NZ_PVUE01000001.1"/>
</dbReference>
<evidence type="ECO:0000259" key="2">
    <source>
        <dbReference type="Pfam" id="PF01575"/>
    </source>
</evidence>
<evidence type="ECO:0000313" key="3">
    <source>
        <dbReference type="EMBL" id="PRZ44210.1"/>
    </source>
</evidence>
<dbReference type="CDD" id="cd03441">
    <property type="entry name" value="R_hydratase_like"/>
    <property type="match status" value="1"/>
</dbReference>
<dbReference type="Pfam" id="PF01575">
    <property type="entry name" value="MaoC_dehydratas"/>
    <property type="match status" value="1"/>
</dbReference>
<dbReference type="Proteomes" id="UP000237752">
    <property type="component" value="Unassembled WGS sequence"/>
</dbReference>
<evidence type="ECO:0000256" key="1">
    <source>
        <dbReference type="ARBA" id="ARBA00005254"/>
    </source>
</evidence>
<feature type="domain" description="MaoC-like" evidence="2">
    <location>
        <begin position="19"/>
        <end position="110"/>
    </location>
</feature>
<gene>
    <name evidence="3" type="ORF">CLV47_101335</name>
</gene>
<dbReference type="InterPro" id="IPR002539">
    <property type="entry name" value="MaoC-like_dom"/>
</dbReference>
<dbReference type="InterPro" id="IPR029069">
    <property type="entry name" value="HotDog_dom_sf"/>
</dbReference>
<dbReference type="OrthoDB" id="9801625at2"/>
<dbReference type="SUPFAM" id="SSF54637">
    <property type="entry name" value="Thioesterase/thiol ester dehydrase-isomerase"/>
    <property type="match status" value="1"/>
</dbReference>
<evidence type="ECO:0000313" key="4">
    <source>
        <dbReference type="Proteomes" id="UP000237752"/>
    </source>
</evidence>
<dbReference type="AlphaFoldDB" id="A0A2T1A6J0"/>
<comment type="caution">
    <text evidence="3">The sequence shown here is derived from an EMBL/GenBank/DDBJ whole genome shotgun (WGS) entry which is preliminary data.</text>
</comment>
<protein>
    <submittedName>
        <fullName evidence="3">Acyl dehydratase</fullName>
    </submittedName>
</protein>
<organism evidence="3 4">
    <name type="scientific">Antricoccus suffuscus</name>
    <dbReference type="NCBI Taxonomy" id="1629062"/>
    <lineage>
        <taxon>Bacteria</taxon>
        <taxon>Bacillati</taxon>
        <taxon>Actinomycetota</taxon>
        <taxon>Actinomycetes</taxon>
        <taxon>Geodermatophilales</taxon>
        <taxon>Antricoccaceae</taxon>
        <taxon>Antricoccus</taxon>
    </lineage>
</organism>